<keyword evidence="2" id="KW-0813">Transport</keyword>
<dbReference type="HOGENOM" id="CLU_107138_0_0_6"/>
<accession>K1IS14</accession>
<dbReference type="AlphaFoldDB" id="K1IS14"/>
<keyword evidence="2" id="KW-0626">Porin</keyword>
<evidence type="ECO:0000256" key="2">
    <source>
        <dbReference type="ARBA" id="ARBA00023114"/>
    </source>
</evidence>
<dbReference type="Proteomes" id="UP000006087">
    <property type="component" value="Unassembled WGS sequence"/>
</dbReference>
<evidence type="ECO:0000313" key="5">
    <source>
        <dbReference type="Proteomes" id="UP000006087"/>
    </source>
</evidence>
<evidence type="ECO:0000259" key="3">
    <source>
        <dbReference type="Pfam" id="PF01389"/>
    </source>
</evidence>
<proteinExistence type="inferred from homology"/>
<dbReference type="InterPro" id="IPR011250">
    <property type="entry name" value="OMP/PagP_B-barrel"/>
</dbReference>
<dbReference type="EMBL" id="AGWU01000016">
    <property type="protein sequence ID" value="EKB20911.1"/>
    <property type="molecule type" value="Genomic_DNA"/>
</dbReference>
<dbReference type="GO" id="GO:0015288">
    <property type="term" value="F:porin activity"/>
    <property type="evidence" value="ECO:0007669"/>
    <property type="project" value="UniProtKB-KW"/>
</dbReference>
<dbReference type="RefSeq" id="WP_005343588.1">
    <property type="nucleotide sequence ID" value="NZ_JH823256.1"/>
</dbReference>
<keyword evidence="2" id="KW-0406">Ion transport</keyword>
<dbReference type="Pfam" id="PF01389">
    <property type="entry name" value="OmpA_membrane"/>
    <property type="match status" value="1"/>
</dbReference>
<keyword evidence="2" id="KW-0812">Transmembrane</keyword>
<name>K1IS14_AERVE</name>
<comment type="caution">
    <text evidence="4">The sequence shown here is derived from an EMBL/GenBank/DDBJ whole genome shotgun (WGS) entry which is preliminary data.</text>
</comment>
<comment type="similarity">
    <text evidence="1">Belongs to the outer membrane OOP (TC 1.B.6) superfamily. OmpA family.</text>
</comment>
<dbReference type="SUPFAM" id="SSF56925">
    <property type="entry name" value="OMPA-like"/>
    <property type="match status" value="1"/>
</dbReference>
<organism evidence="4 5">
    <name type="scientific">Aeromonas veronii AMC34</name>
    <dbReference type="NCBI Taxonomy" id="1073383"/>
    <lineage>
        <taxon>Bacteria</taxon>
        <taxon>Pseudomonadati</taxon>
        <taxon>Pseudomonadota</taxon>
        <taxon>Gammaproteobacteria</taxon>
        <taxon>Aeromonadales</taxon>
        <taxon>Aeromonadaceae</taxon>
        <taxon>Aeromonas</taxon>
    </lineage>
</organism>
<protein>
    <recommendedName>
        <fullName evidence="3">Outer membrane protein OmpA-like transmembrane domain-containing protein</fullName>
    </recommendedName>
</protein>
<sequence length="211" mass="23944">MKKFTSIVMPFYLIVICQTNTLAQDNSSSSSPYFFGVKGGYQLAHDTEYNHTDPMGFIGGIYGGMQFLPSWSWDLGYQYHEKLDAKATHIDVDTSLIESALRYDWLFQEHLSLYGRLGVAYWMMKKNNEDNTNLDARGFSPLVELGITYRQSNNIHFFTGYQYVSSLGDGELGEYDSHAIVMGITYYFWSSASSKQAPINTSPPPQKIAQK</sequence>
<feature type="domain" description="Outer membrane protein OmpA-like transmembrane" evidence="3">
    <location>
        <begin position="33"/>
        <end position="189"/>
    </location>
</feature>
<dbReference type="InterPro" id="IPR000498">
    <property type="entry name" value="OmpA-like_TM_dom"/>
</dbReference>
<dbReference type="GO" id="GO:0009279">
    <property type="term" value="C:cell outer membrane"/>
    <property type="evidence" value="ECO:0007669"/>
    <property type="project" value="InterPro"/>
</dbReference>
<reference evidence="4 5" key="1">
    <citation type="submission" date="2012-06" db="EMBL/GenBank/DDBJ databases">
        <title>The Genome Sequence of Aeromonas veronii AMC34.</title>
        <authorList>
            <consortium name="The Broad Institute Genome Sequencing Platform"/>
            <person name="Earl A."/>
            <person name="Ward D."/>
            <person name="Feldgarden M."/>
            <person name="Gevers D."/>
            <person name="Graf J."/>
            <person name="Tomasi A."/>
            <person name="Horneman A."/>
            <person name="Walker B."/>
            <person name="Young S.K."/>
            <person name="Zeng Q."/>
            <person name="Gargeya S."/>
            <person name="Fitzgerald M."/>
            <person name="Haas B."/>
            <person name="Abouelleil A."/>
            <person name="Alvarado L."/>
            <person name="Arachchi H.M."/>
            <person name="Berlin A.M."/>
            <person name="Chapman S.B."/>
            <person name="Goldberg J."/>
            <person name="Griggs A."/>
            <person name="Gujja S."/>
            <person name="Hansen M."/>
            <person name="Howarth C."/>
            <person name="Imamovic A."/>
            <person name="Larimer J."/>
            <person name="McCowan C."/>
            <person name="Montmayeur A."/>
            <person name="Murphy C."/>
            <person name="Neiman D."/>
            <person name="Pearson M."/>
            <person name="Priest M."/>
            <person name="Roberts A."/>
            <person name="Saif S."/>
            <person name="Shea T."/>
            <person name="Sisk P."/>
            <person name="Sykes S."/>
            <person name="Wortman J."/>
            <person name="Nusbaum C."/>
            <person name="Birren B."/>
        </authorList>
    </citation>
    <scope>NUCLEOTIDE SEQUENCE [LARGE SCALE GENOMIC DNA]</scope>
    <source>
        <strain evidence="4 5">AMC34</strain>
    </source>
</reference>
<dbReference type="GO" id="GO:0046930">
    <property type="term" value="C:pore complex"/>
    <property type="evidence" value="ECO:0007669"/>
    <property type="project" value="UniProtKB-KW"/>
</dbReference>
<dbReference type="Gene3D" id="2.40.160.20">
    <property type="match status" value="1"/>
</dbReference>
<evidence type="ECO:0000313" key="4">
    <source>
        <dbReference type="EMBL" id="EKB20911.1"/>
    </source>
</evidence>
<gene>
    <name evidence="4" type="ORF">HMPREF1168_01716</name>
</gene>
<evidence type="ECO:0000256" key="1">
    <source>
        <dbReference type="ARBA" id="ARBA00005710"/>
    </source>
</evidence>